<comment type="caution">
    <text evidence="2">The sequence shown here is derived from an EMBL/GenBank/DDBJ whole genome shotgun (WGS) entry which is preliminary data.</text>
</comment>
<dbReference type="AlphaFoldDB" id="A0A821NBL6"/>
<feature type="coiled-coil region" evidence="1">
    <location>
        <begin position="75"/>
        <end position="109"/>
    </location>
</feature>
<organism evidence="2 3">
    <name type="scientific">Rotaria socialis</name>
    <dbReference type="NCBI Taxonomy" id="392032"/>
    <lineage>
        <taxon>Eukaryota</taxon>
        <taxon>Metazoa</taxon>
        <taxon>Spiralia</taxon>
        <taxon>Gnathifera</taxon>
        <taxon>Rotifera</taxon>
        <taxon>Eurotatoria</taxon>
        <taxon>Bdelloidea</taxon>
        <taxon>Philodinida</taxon>
        <taxon>Philodinidae</taxon>
        <taxon>Rotaria</taxon>
    </lineage>
</organism>
<reference evidence="2" key="1">
    <citation type="submission" date="2021-02" db="EMBL/GenBank/DDBJ databases">
        <authorList>
            <person name="Nowell W R."/>
        </authorList>
    </citation>
    <scope>NUCLEOTIDE SEQUENCE</scope>
</reference>
<evidence type="ECO:0000313" key="3">
    <source>
        <dbReference type="Proteomes" id="UP000663838"/>
    </source>
</evidence>
<evidence type="ECO:0000256" key="1">
    <source>
        <dbReference type="SAM" id="Coils"/>
    </source>
</evidence>
<accession>A0A821NBL6</accession>
<keyword evidence="1" id="KW-0175">Coiled coil</keyword>
<proteinExistence type="predicted"/>
<dbReference type="Proteomes" id="UP000663838">
    <property type="component" value="Unassembled WGS sequence"/>
</dbReference>
<sequence>MDGGMFANKTFANWRRSTECAGESIVDVGQLAKVRWGISVVTQRYYERVPSSTPYDLQATLDKIVDEKYQKYQQLKILEKEEQRIVDEEKKIQDKKKKIEEYKKKIQEEDPRRRDDG</sequence>
<dbReference type="EMBL" id="CAJOBS010002022">
    <property type="protein sequence ID" value="CAF4784367.1"/>
    <property type="molecule type" value="Genomic_DNA"/>
</dbReference>
<gene>
    <name evidence="2" type="ORF">TOA249_LOCUS22343</name>
</gene>
<evidence type="ECO:0000313" key="2">
    <source>
        <dbReference type="EMBL" id="CAF4784367.1"/>
    </source>
</evidence>
<name>A0A821NBL6_9BILA</name>
<protein>
    <submittedName>
        <fullName evidence="2">Uncharacterized protein</fullName>
    </submittedName>
</protein>